<organism evidence="15 16">
    <name type="scientific">Rhodophyticola porphyridii</name>
    <dbReference type="NCBI Taxonomy" id="1852017"/>
    <lineage>
        <taxon>Bacteria</taxon>
        <taxon>Pseudomonadati</taxon>
        <taxon>Pseudomonadota</taxon>
        <taxon>Alphaproteobacteria</taxon>
        <taxon>Rhodobacterales</taxon>
        <taxon>Roseobacteraceae</taxon>
        <taxon>Rhodophyticola</taxon>
    </lineage>
</organism>
<keyword evidence="7" id="KW-0630">Potassium</keyword>
<sequence>MTRAGIIQLLDGTHPRDGRGVALALNALILLSAIAIAVETMPDLPQPVTRLLGWFEIAVLVIFALEYVTRIICSPRPLRYVFSFWGLIDLLAILPLLAILQPQWTAVRILRLVRLIRLLKLFRTSRALDRMARAFHAVKGELTVFGVLAAMMLYVSAVGIYVFEHPAQPEAFTSIPMSLWWAVASLTTVGYGDLVPITLGGRLFTTLVLFIGLGIVAGPAAIITTALLEADKYEAGPSTSTETENTSNKETKE</sequence>
<accession>A0A3L9Y534</accession>
<proteinExistence type="predicted"/>
<dbReference type="GO" id="GO:0005249">
    <property type="term" value="F:voltage-gated potassium channel activity"/>
    <property type="evidence" value="ECO:0007669"/>
    <property type="project" value="InterPro"/>
</dbReference>
<evidence type="ECO:0000256" key="4">
    <source>
        <dbReference type="ARBA" id="ARBA00022692"/>
    </source>
</evidence>
<dbReference type="PANTHER" id="PTHR11537">
    <property type="entry name" value="VOLTAGE-GATED POTASSIUM CHANNEL"/>
    <property type="match status" value="1"/>
</dbReference>
<dbReference type="OrthoDB" id="9799090at2"/>
<feature type="transmembrane region" description="Helical" evidence="13">
    <location>
        <begin position="175"/>
        <end position="195"/>
    </location>
</feature>
<keyword evidence="16" id="KW-1185">Reference proteome</keyword>
<dbReference type="Gene3D" id="1.10.287.70">
    <property type="match status" value="1"/>
</dbReference>
<comment type="caution">
    <text evidence="15">The sequence shown here is derived from an EMBL/GenBank/DDBJ whole genome shotgun (WGS) entry which is preliminary data.</text>
</comment>
<evidence type="ECO:0000256" key="5">
    <source>
        <dbReference type="ARBA" id="ARBA00022826"/>
    </source>
</evidence>
<dbReference type="SUPFAM" id="SSF81324">
    <property type="entry name" value="Voltage-gated potassium channels"/>
    <property type="match status" value="1"/>
</dbReference>
<evidence type="ECO:0000256" key="2">
    <source>
        <dbReference type="ARBA" id="ARBA00022448"/>
    </source>
</evidence>
<feature type="transmembrane region" description="Helical" evidence="13">
    <location>
        <begin position="142"/>
        <end position="163"/>
    </location>
</feature>
<evidence type="ECO:0000256" key="6">
    <source>
        <dbReference type="ARBA" id="ARBA00022882"/>
    </source>
</evidence>
<keyword evidence="11" id="KW-0407">Ion channel</keyword>
<evidence type="ECO:0000313" key="16">
    <source>
        <dbReference type="Proteomes" id="UP000281343"/>
    </source>
</evidence>
<name>A0A3L9Y534_9RHOB</name>
<keyword evidence="8 13" id="KW-1133">Transmembrane helix</keyword>
<keyword evidence="5" id="KW-0631">Potassium channel</keyword>
<protein>
    <submittedName>
        <fullName evidence="15">Ion transporter</fullName>
    </submittedName>
</protein>
<evidence type="ECO:0000256" key="7">
    <source>
        <dbReference type="ARBA" id="ARBA00022958"/>
    </source>
</evidence>
<dbReference type="EMBL" id="RCNT01000001">
    <property type="protein sequence ID" value="RMA43841.1"/>
    <property type="molecule type" value="Genomic_DNA"/>
</dbReference>
<dbReference type="GO" id="GO:0008076">
    <property type="term" value="C:voltage-gated potassium channel complex"/>
    <property type="evidence" value="ECO:0007669"/>
    <property type="project" value="InterPro"/>
</dbReference>
<dbReference type="InterPro" id="IPR027359">
    <property type="entry name" value="Volt_channel_dom_sf"/>
</dbReference>
<dbReference type="Proteomes" id="UP000281343">
    <property type="component" value="Unassembled WGS sequence"/>
</dbReference>
<dbReference type="InterPro" id="IPR005821">
    <property type="entry name" value="Ion_trans_dom"/>
</dbReference>
<dbReference type="GO" id="GO:0001508">
    <property type="term" value="P:action potential"/>
    <property type="evidence" value="ECO:0007669"/>
    <property type="project" value="TreeGrafter"/>
</dbReference>
<reference evidence="15 16" key="1">
    <citation type="submission" date="2018-10" db="EMBL/GenBank/DDBJ databases">
        <authorList>
            <person name="Jung H.S."/>
            <person name="Jeon C.O."/>
        </authorList>
    </citation>
    <scope>NUCLEOTIDE SEQUENCE [LARGE SCALE GENOMIC DNA]</scope>
    <source>
        <strain evidence="15 16">MA-7-27</strain>
    </source>
</reference>
<dbReference type="RefSeq" id="WP_121896431.1">
    <property type="nucleotide sequence ID" value="NZ_RCNT01000001.1"/>
</dbReference>
<dbReference type="Pfam" id="PF00520">
    <property type="entry name" value="Ion_trans"/>
    <property type="match status" value="1"/>
</dbReference>
<feature type="transmembrane region" description="Helical" evidence="13">
    <location>
        <begin position="106"/>
        <end position="122"/>
    </location>
</feature>
<evidence type="ECO:0000256" key="13">
    <source>
        <dbReference type="SAM" id="Phobius"/>
    </source>
</evidence>
<keyword evidence="10 13" id="KW-0472">Membrane</keyword>
<evidence type="ECO:0000256" key="10">
    <source>
        <dbReference type="ARBA" id="ARBA00023136"/>
    </source>
</evidence>
<feature type="transmembrane region" description="Helical" evidence="13">
    <location>
        <begin position="21"/>
        <end position="39"/>
    </location>
</feature>
<dbReference type="InterPro" id="IPR028325">
    <property type="entry name" value="VG_K_chnl"/>
</dbReference>
<keyword evidence="4 13" id="KW-0812">Transmembrane</keyword>
<keyword evidence="6" id="KW-0851">Voltage-gated channel</keyword>
<dbReference type="PANTHER" id="PTHR11537:SF254">
    <property type="entry name" value="POTASSIUM VOLTAGE-GATED CHANNEL PROTEIN SHAB"/>
    <property type="match status" value="1"/>
</dbReference>
<keyword evidence="3" id="KW-0633">Potassium transport</keyword>
<keyword evidence="9" id="KW-0406">Ion transport</keyword>
<feature type="transmembrane region" description="Helical" evidence="13">
    <location>
        <begin position="80"/>
        <end position="100"/>
    </location>
</feature>
<dbReference type="Gene3D" id="1.20.120.350">
    <property type="entry name" value="Voltage-gated potassium channels. Chain C"/>
    <property type="match status" value="1"/>
</dbReference>
<feature type="transmembrane region" description="Helical" evidence="13">
    <location>
        <begin position="207"/>
        <end position="228"/>
    </location>
</feature>
<evidence type="ECO:0000256" key="12">
    <source>
        <dbReference type="SAM" id="MobiDB-lite"/>
    </source>
</evidence>
<evidence type="ECO:0000256" key="1">
    <source>
        <dbReference type="ARBA" id="ARBA00004141"/>
    </source>
</evidence>
<evidence type="ECO:0000256" key="8">
    <source>
        <dbReference type="ARBA" id="ARBA00022989"/>
    </source>
</evidence>
<evidence type="ECO:0000256" key="11">
    <source>
        <dbReference type="ARBA" id="ARBA00023303"/>
    </source>
</evidence>
<comment type="subcellular location">
    <subcellularLocation>
        <location evidence="1">Membrane</location>
        <topology evidence="1">Multi-pass membrane protein</topology>
    </subcellularLocation>
</comment>
<feature type="region of interest" description="Disordered" evidence="12">
    <location>
        <begin position="234"/>
        <end position="253"/>
    </location>
</feature>
<gene>
    <name evidence="15" type="ORF">D9R08_02645</name>
</gene>
<dbReference type="PRINTS" id="PR00169">
    <property type="entry name" value="KCHANNEL"/>
</dbReference>
<dbReference type="AlphaFoldDB" id="A0A3L9Y534"/>
<evidence type="ECO:0000256" key="3">
    <source>
        <dbReference type="ARBA" id="ARBA00022538"/>
    </source>
</evidence>
<evidence type="ECO:0000259" key="14">
    <source>
        <dbReference type="Pfam" id="PF00520"/>
    </source>
</evidence>
<feature type="transmembrane region" description="Helical" evidence="13">
    <location>
        <begin position="51"/>
        <end position="68"/>
    </location>
</feature>
<evidence type="ECO:0000256" key="9">
    <source>
        <dbReference type="ARBA" id="ARBA00023065"/>
    </source>
</evidence>
<feature type="domain" description="Ion transport" evidence="14">
    <location>
        <begin position="27"/>
        <end position="229"/>
    </location>
</feature>
<keyword evidence="2" id="KW-0813">Transport</keyword>
<evidence type="ECO:0000313" key="15">
    <source>
        <dbReference type="EMBL" id="RMA43841.1"/>
    </source>
</evidence>